<keyword evidence="3" id="KW-1185">Reference proteome</keyword>
<protein>
    <submittedName>
        <fullName evidence="2">Uncharacterized protein</fullName>
    </submittedName>
</protein>
<name>A0A4V1ZD20_9BACT</name>
<evidence type="ECO:0000256" key="1">
    <source>
        <dbReference type="SAM" id="Phobius"/>
    </source>
</evidence>
<keyword evidence="1" id="KW-1133">Transmembrane helix</keyword>
<keyword evidence="1" id="KW-0812">Transmembrane</keyword>
<dbReference type="OrthoDB" id="953809at2"/>
<feature type="transmembrane region" description="Helical" evidence="1">
    <location>
        <begin position="111"/>
        <end position="136"/>
    </location>
</feature>
<proteinExistence type="predicted"/>
<feature type="transmembrane region" description="Helical" evidence="1">
    <location>
        <begin position="167"/>
        <end position="185"/>
    </location>
</feature>
<sequence>MKETYTLLGFSDLIQKTDTYFKRNFLLILFLGAVAGMGRFFQEGGYCSISSSTHGILEVIVNGARLLIIIVVIGQGYMQAGFRNFVNLFSLTKSKWYAVWTTIKDNFSANFLAILVNFIIYIVIAAIFNIALFALFDYTPFLEWLRANELIGPAASKWPVLLFFKNISIIPFTLIFETLFVMWIVERKKLSNQ</sequence>
<keyword evidence="1" id="KW-0472">Membrane</keyword>
<dbReference type="RefSeq" id="WP_130022235.1">
    <property type="nucleotide sequence ID" value="NZ_SEWF01000023.1"/>
</dbReference>
<feature type="transmembrane region" description="Helical" evidence="1">
    <location>
        <begin position="25"/>
        <end position="42"/>
    </location>
</feature>
<feature type="transmembrane region" description="Helical" evidence="1">
    <location>
        <begin position="54"/>
        <end position="73"/>
    </location>
</feature>
<reference evidence="2 3" key="1">
    <citation type="submission" date="2019-02" db="EMBL/GenBank/DDBJ databases">
        <title>Bacterial novel species Emticicia sp. 17J42-9 isolated from soil.</title>
        <authorList>
            <person name="Jung H.-Y."/>
        </authorList>
    </citation>
    <scope>NUCLEOTIDE SEQUENCE [LARGE SCALE GENOMIC DNA]</scope>
    <source>
        <strain evidence="2 3">17J42-9</strain>
    </source>
</reference>
<comment type="caution">
    <text evidence="2">The sequence shown here is derived from an EMBL/GenBank/DDBJ whole genome shotgun (WGS) entry which is preliminary data.</text>
</comment>
<organism evidence="2 3">
    <name type="scientific">Emticicia agri</name>
    <dbReference type="NCBI Taxonomy" id="2492393"/>
    <lineage>
        <taxon>Bacteria</taxon>
        <taxon>Pseudomonadati</taxon>
        <taxon>Bacteroidota</taxon>
        <taxon>Cytophagia</taxon>
        <taxon>Cytophagales</taxon>
        <taxon>Leadbetterellaceae</taxon>
        <taxon>Emticicia</taxon>
    </lineage>
</organism>
<accession>A0A4V1ZD20</accession>
<gene>
    <name evidence="2" type="ORF">EWM59_15975</name>
</gene>
<evidence type="ECO:0000313" key="3">
    <source>
        <dbReference type="Proteomes" id="UP000293162"/>
    </source>
</evidence>
<dbReference type="AlphaFoldDB" id="A0A4V1ZD20"/>
<dbReference type="EMBL" id="SEWF01000023">
    <property type="protein sequence ID" value="RYU94630.1"/>
    <property type="molecule type" value="Genomic_DNA"/>
</dbReference>
<dbReference type="Proteomes" id="UP000293162">
    <property type="component" value="Unassembled WGS sequence"/>
</dbReference>
<evidence type="ECO:0000313" key="2">
    <source>
        <dbReference type="EMBL" id="RYU94630.1"/>
    </source>
</evidence>